<organism evidence="2 3">
    <name type="scientific">Cannabis sativa</name>
    <name type="common">Hemp</name>
    <name type="synonym">Marijuana</name>
    <dbReference type="NCBI Taxonomy" id="3483"/>
    <lineage>
        <taxon>Eukaryota</taxon>
        <taxon>Viridiplantae</taxon>
        <taxon>Streptophyta</taxon>
        <taxon>Embryophyta</taxon>
        <taxon>Tracheophyta</taxon>
        <taxon>Spermatophyta</taxon>
        <taxon>Magnoliopsida</taxon>
        <taxon>eudicotyledons</taxon>
        <taxon>Gunneridae</taxon>
        <taxon>Pentapetalae</taxon>
        <taxon>rosids</taxon>
        <taxon>fabids</taxon>
        <taxon>Rosales</taxon>
        <taxon>Cannabaceae</taxon>
        <taxon>Cannabis</taxon>
    </lineage>
</organism>
<dbReference type="Proteomes" id="UP000596661">
    <property type="component" value="Unassembled WGS sequence"/>
</dbReference>
<feature type="compositionally biased region" description="Polar residues" evidence="1">
    <location>
        <begin position="31"/>
        <end position="43"/>
    </location>
</feature>
<accession>A0A803QJD8</accession>
<feature type="compositionally biased region" description="Basic and acidic residues" evidence="1">
    <location>
        <begin position="45"/>
        <end position="54"/>
    </location>
</feature>
<feature type="region of interest" description="Disordered" evidence="1">
    <location>
        <begin position="1"/>
        <end position="78"/>
    </location>
</feature>
<feature type="compositionally biased region" description="Polar residues" evidence="1">
    <location>
        <begin position="69"/>
        <end position="78"/>
    </location>
</feature>
<name>A0A803QJD8_CANSA</name>
<proteinExistence type="predicted"/>
<evidence type="ECO:0000256" key="1">
    <source>
        <dbReference type="SAM" id="MobiDB-lite"/>
    </source>
</evidence>
<dbReference type="EMBL" id="UZAU01000821">
    <property type="status" value="NOT_ANNOTATED_CDS"/>
    <property type="molecule type" value="Genomic_DNA"/>
</dbReference>
<protein>
    <submittedName>
        <fullName evidence="2">Uncharacterized protein</fullName>
    </submittedName>
</protein>
<dbReference type="Gramene" id="evm.model.10.1336">
    <property type="protein sequence ID" value="cds.evm.model.10.1336"/>
    <property type="gene ID" value="evm.TU.10.1336"/>
</dbReference>
<sequence length="169" mass="18896">MHETLARLEASIESGNVAPDENILDEHAPWENNTTKKTNSIDPETSDHARDKGKGVIGGPGQKAAPTAPWNNMNTHNQSPWKKKVANALEQGVGHWQLFALKQQGTINLPQGVGYPHVMGIQAHELKLLACRTLREYQMPRCLSPFQIPDQVKKGKYVLLYKLMPNVRE</sequence>
<dbReference type="EnsemblPlants" id="evm.model.10.1336">
    <property type="protein sequence ID" value="cds.evm.model.10.1336"/>
    <property type="gene ID" value="evm.TU.10.1336"/>
</dbReference>
<evidence type="ECO:0000313" key="3">
    <source>
        <dbReference type="Proteomes" id="UP000596661"/>
    </source>
</evidence>
<dbReference type="AlphaFoldDB" id="A0A803QJD8"/>
<reference evidence="2" key="1">
    <citation type="submission" date="2021-03" db="UniProtKB">
        <authorList>
            <consortium name="EnsemblPlants"/>
        </authorList>
    </citation>
    <scope>IDENTIFICATION</scope>
</reference>
<keyword evidence="3" id="KW-1185">Reference proteome</keyword>
<evidence type="ECO:0000313" key="2">
    <source>
        <dbReference type="EnsemblPlants" id="cds.evm.model.10.1336"/>
    </source>
</evidence>